<dbReference type="RefSeq" id="WP_203373977.1">
    <property type="nucleotide sequence ID" value="NZ_JAENHP010000001.1"/>
</dbReference>
<proteinExistence type="predicted"/>
<sequence>MGGSSEGVRGLAALSTLPVELPRGRLVHGDEGSDEQPAMWVSESPVSAEVWAALRQAHRFSGLWPLLLDTLRGETRRPWDDGELWPASMGRPSEFDPEELLADWWDAYADGDDPWPGLADAVPVTQDQGAHADRCATALLADKPSLRLGLVAADRPSDAITVAGWQGAVNYTNDTAELSAVLRSWKSRFGAAVIGAGFADLYVSVAAPPGTLEEALYVAAEHFAFCPDNVWQGGSPSDLAGYAERLIDAPIWSFRWD</sequence>
<evidence type="ECO:0000313" key="2">
    <source>
        <dbReference type="EMBL" id="MBM2614051.1"/>
    </source>
</evidence>
<keyword evidence="3" id="KW-1185">Reference proteome</keyword>
<dbReference type="Pfam" id="PF14062">
    <property type="entry name" value="DUF4253"/>
    <property type="match status" value="1"/>
</dbReference>
<evidence type="ECO:0000259" key="1">
    <source>
        <dbReference type="Pfam" id="PF14062"/>
    </source>
</evidence>
<dbReference type="EMBL" id="JAENHP010000001">
    <property type="protein sequence ID" value="MBM2614051.1"/>
    <property type="molecule type" value="Genomic_DNA"/>
</dbReference>
<dbReference type="InterPro" id="IPR025349">
    <property type="entry name" value="DUF4253"/>
</dbReference>
<feature type="domain" description="DUF4253" evidence="1">
    <location>
        <begin position="147"/>
        <end position="257"/>
    </location>
</feature>
<organism evidence="2 3">
    <name type="scientific">Paractinoplanes ovalisporus</name>
    <dbReference type="NCBI Taxonomy" id="2810368"/>
    <lineage>
        <taxon>Bacteria</taxon>
        <taxon>Bacillati</taxon>
        <taxon>Actinomycetota</taxon>
        <taxon>Actinomycetes</taxon>
        <taxon>Micromonosporales</taxon>
        <taxon>Micromonosporaceae</taxon>
        <taxon>Paractinoplanes</taxon>
    </lineage>
</organism>
<reference evidence="2 3" key="1">
    <citation type="submission" date="2021-01" db="EMBL/GenBank/DDBJ databases">
        <title>Actinoplanes sp. nov. LDG1-06 isolated from lichen.</title>
        <authorList>
            <person name="Saeng-In P."/>
            <person name="Phongsopitanun W."/>
            <person name="Kanchanasin P."/>
            <person name="Yuki M."/>
            <person name="Kudo T."/>
            <person name="Ohkuma M."/>
            <person name="Tanasupawat S."/>
        </authorList>
    </citation>
    <scope>NUCLEOTIDE SEQUENCE [LARGE SCALE GENOMIC DNA]</scope>
    <source>
        <strain evidence="2 3">LDG1-06</strain>
    </source>
</reference>
<name>A0ABS2A2I1_9ACTN</name>
<dbReference type="Proteomes" id="UP000632138">
    <property type="component" value="Unassembled WGS sequence"/>
</dbReference>
<protein>
    <submittedName>
        <fullName evidence="2">DUF4253 domain-containing protein</fullName>
    </submittedName>
</protein>
<gene>
    <name evidence="2" type="ORF">JIG36_00590</name>
</gene>
<evidence type="ECO:0000313" key="3">
    <source>
        <dbReference type="Proteomes" id="UP000632138"/>
    </source>
</evidence>
<accession>A0ABS2A2I1</accession>
<comment type="caution">
    <text evidence="2">The sequence shown here is derived from an EMBL/GenBank/DDBJ whole genome shotgun (WGS) entry which is preliminary data.</text>
</comment>